<evidence type="ECO:0000313" key="1">
    <source>
        <dbReference type="EMBL" id="CAK9114716.1"/>
    </source>
</evidence>
<accession>A0ABP0SQM5</accession>
<name>A0ABP0SQM5_9DINO</name>
<proteinExistence type="predicted"/>
<organism evidence="1 2">
    <name type="scientific">Durusdinium trenchii</name>
    <dbReference type="NCBI Taxonomy" id="1381693"/>
    <lineage>
        <taxon>Eukaryota</taxon>
        <taxon>Sar</taxon>
        <taxon>Alveolata</taxon>
        <taxon>Dinophyceae</taxon>
        <taxon>Suessiales</taxon>
        <taxon>Symbiodiniaceae</taxon>
        <taxon>Durusdinium</taxon>
    </lineage>
</organism>
<dbReference type="Proteomes" id="UP001642464">
    <property type="component" value="Unassembled WGS sequence"/>
</dbReference>
<dbReference type="EMBL" id="CAXAMM010044450">
    <property type="protein sequence ID" value="CAK9114716.1"/>
    <property type="molecule type" value="Genomic_DNA"/>
</dbReference>
<comment type="caution">
    <text evidence="1">The sequence shown here is derived from an EMBL/GenBank/DDBJ whole genome shotgun (WGS) entry which is preliminary data.</text>
</comment>
<feature type="non-terminal residue" evidence="1">
    <location>
        <position position="1"/>
    </location>
</feature>
<protein>
    <submittedName>
        <fullName evidence="1">Uncharacterized protein</fullName>
    </submittedName>
</protein>
<reference evidence="1 2" key="1">
    <citation type="submission" date="2024-02" db="EMBL/GenBank/DDBJ databases">
        <authorList>
            <person name="Chen Y."/>
            <person name="Shah S."/>
            <person name="Dougan E. K."/>
            <person name="Thang M."/>
            <person name="Chan C."/>
        </authorList>
    </citation>
    <scope>NUCLEOTIDE SEQUENCE [LARGE SCALE GENOMIC DNA]</scope>
</reference>
<gene>
    <name evidence="1" type="ORF">SCF082_LOCUS53119</name>
</gene>
<evidence type="ECO:0000313" key="2">
    <source>
        <dbReference type="Proteomes" id="UP001642464"/>
    </source>
</evidence>
<keyword evidence="2" id="KW-1185">Reference proteome</keyword>
<sequence>PTAMAAVTAVTSQWCTKRCWTFYSPVLPCDPSWRPFSPDRRRATSWRRPCNSGPEAIRGLGSYFGGGRCGGYLGSPGKR</sequence>